<dbReference type="EMBL" id="LAZR01039555">
    <property type="protein sequence ID" value="KKL16711.1"/>
    <property type="molecule type" value="Genomic_DNA"/>
</dbReference>
<organism evidence="1">
    <name type="scientific">marine sediment metagenome</name>
    <dbReference type="NCBI Taxonomy" id="412755"/>
    <lineage>
        <taxon>unclassified sequences</taxon>
        <taxon>metagenomes</taxon>
        <taxon>ecological metagenomes</taxon>
    </lineage>
</organism>
<comment type="caution">
    <text evidence="1">The sequence shown here is derived from an EMBL/GenBank/DDBJ whole genome shotgun (WGS) entry which is preliminary data.</text>
</comment>
<name>A0A0F9DG48_9ZZZZ</name>
<sequence length="85" mass="10049">MTTEIYDEEKADIEFEEFIFNPLNEEISHTAFFLTGFPKHVALAVLLAQFGIRLEESLMYHCPHFICEMAFDCELERLQEENDEE</sequence>
<dbReference type="AlphaFoldDB" id="A0A0F9DG48"/>
<proteinExistence type="predicted"/>
<protein>
    <submittedName>
        <fullName evidence="1">Uncharacterized protein</fullName>
    </submittedName>
</protein>
<accession>A0A0F9DG48</accession>
<gene>
    <name evidence="1" type="ORF">LCGC14_2492810</name>
</gene>
<evidence type="ECO:0000313" key="1">
    <source>
        <dbReference type="EMBL" id="KKL16711.1"/>
    </source>
</evidence>
<reference evidence="1" key="1">
    <citation type="journal article" date="2015" name="Nature">
        <title>Complex archaea that bridge the gap between prokaryotes and eukaryotes.</title>
        <authorList>
            <person name="Spang A."/>
            <person name="Saw J.H."/>
            <person name="Jorgensen S.L."/>
            <person name="Zaremba-Niedzwiedzka K."/>
            <person name="Martijn J."/>
            <person name="Lind A.E."/>
            <person name="van Eijk R."/>
            <person name="Schleper C."/>
            <person name="Guy L."/>
            <person name="Ettema T.J."/>
        </authorList>
    </citation>
    <scope>NUCLEOTIDE SEQUENCE</scope>
</reference>